<name>A0A3R7FS21_CLOSI</name>
<organism evidence="2 3">
    <name type="scientific">Clonorchis sinensis</name>
    <name type="common">Chinese liver fluke</name>
    <dbReference type="NCBI Taxonomy" id="79923"/>
    <lineage>
        <taxon>Eukaryota</taxon>
        <taxon>Metazoa</taxon>
        <taxon>Spiralia</taxon>
        <taxon>Lophotrochozoa</taxon>
        <taxon>Platyhelminthes</taxon>
        <taxon>Trematoda</taxon>
        <taxon>Digenea</taxon>
        <taxon>Opisthorchiida</taxon>
        <taxon>Opisthorchiata</taxon>
        <taxon>Opisthorchiidae</taxon>
        <taxon>Clonorchis</taxon>
    </lineage>
</organism>
<sequence>MHSSSMQSYCLMIVMCFLPGGMLQDFNPPEFCYLMIEPGTGSKIEERFAFDESSMDCEAFQYSGSGVAHQRSCFDKRLNIMYSSTAFCNYCSNRRDSEHKPQSCGFDAETQECVSFEFTGANGNGNNFVTKKDYEQLCLGKAQTYT</sequence>
<evidence type="ECO:0000313" key="2">
    <source>
        <dbReference type="EMBL" id="KAG5449216.1"/>
    </source>
</evidence>
<evidence type="ECO:0000259" key="1">
    <source>
        <dbReference type="SMART" id="SM00131"/>
    </source>
</evidence>
<feature type="domain" description="BPTI/Kunitz inhibitor" evidence="1">
    <location>
        <begin position="30"/>
        <end position="74"/>
    </location>
</feature>
<accession>A0A3R7FS21</accession>
<dbReference type="OrthoDB" id="4473401at2759"/>
<reference evidence="2 3" key="2">
    <citation type="journal article" date="2021" name="Genomics">
        <title>High-quality reference genome for Clonorchis sinensis.</title>
        <authorList>
            <person name="Young N.D."/>
            <person name="Stroehlein A.J."/>
            <person name="Kinkar L."/>
            <person name="Wang T."/>
            <person name="Sohn W.M."/>
            <person name="Chang B.C.H."/>
            <person name="Kaur P."/>
            <person name="Weisz D."/>
            <person name="Dudchenko O."/>
            <person name="Aiden E.L."/>
            <person name="Korhonen P.K."/>
            <person name="Gasser R.B."/>
        </authorList>
    </citation>
    <scope>NUCLEOTIDE SEQUENCE [LARGE SCALE GENOMIC DNA]</scope>
    <source>
        <strain evidence="2">Cs-k2</strain>
    </source>
</reference>
<evidence type="ECO:0000313" key="3">
    <source>
        <dbReference type="Proteomes" id="UP000286415"/>
    </source>
</evidence>
<dbReference type="GO" id="GO:0004867">
    <property type="term" value="F:serine-type endopeptidase inhibitor activity"/>
    <property type="evidence" value="ECO:0007669"/>
    <property type="project" value="InterPro"/>
</dbReference>
<reference evidence="2 3" key="1">
    <citation type="journal article" date="2018" name="Biotechnol. Adv.">
        <title>Improved genomic resources and new bioinformatic workflow for the carcinogenic parasite Clonorchis sinensis: Biotechnological implications.</title>
        <authorList>
            <person name="Wang D."/>
            <person name="Korhonen P.K."/>
            <person name="Gasser R.B."/>
            <person name="Young N.D."/>
        </authorList>
    </citation>
    <scope>NUCLEOTIDE SEQUENCE [LARGE SCALE GENOMIC DNA]</scope>
    <source>
        <strain evidence="2">Cs-k2</strain>
    </source>
</reference>
<dbReference type="Gene3D" id="4.10.410.10">
    <property type="entry name" value="Pancreatic trypsin inhibitor Kunitz domain"/>
    <property type="match status" value="2"/>
</dbReference>
<dbReference type="AlphaFoldDB" id="A0A3R7FS21"/>
<comment type="caution">
    <text evidence="2">The sequence shown here is derived from an EMBL/GenBank/DDBJ whole genome shotgun (WGS) entry which is preliminary data.</text>
</comment>
<dbReference type="InParanoid" id="A0A3R7FS21"/>
<dbReference type="InterPro" id="IPR002223">
    <property type="entry name" value="Kunitz_BPTI"/>
</dbReference>
<dbReference type="STRING" id="79923.A0A3R7FS21"/>
<protein>
    <submittedName>
        <fullName evidence="2">Protein ambp</fullName>
    </submittedName>
</protein>
<dbReference type="EMBL" id="NIRI02000042">
    <property type="protein sequence ID" value="KAG5449216.1"/>
    <property type="molecule type" value="Genomic_DNA"/>
</dbReference>
<dbReference type="SUPFAM" id="SSF57362">
    <property type="entry name" value="BPTI-like"/>
    <property type="match status" value="2"/>
</dbReference>
<gene>
    <name evidence="2" type="ORF">CSKR_107095</name>
</gene>
<proteinExistence type="predicted"/>
<keyword evidence="3" id="KW-1185">Reference proteome</keyword>
<dbReference type="InterPro" id="IPR036880">
    <property type="entry name" value="Kunitz_BPTI_sf"/>
</dbReference>
<dbReference type="Proteomes" id="UP000286415">
    <property type="component" value="Unassembled WGS sequence"/>
</dbReference>
<feature type="domain" description="BPTI/Kunitz inhibitor" evidence="1">
    <location>
        <begin position="89"/>
        <end position="139"/>
    </location>
</feature>
<dbReference type="Pfam" id="PF00014">
    <property type="entry name" value="Kunitz_BPTI"/>
    <property type="match status" value="2"/>
</dbReference>
<dbReference type="SMART" id="SM00131">
    <property type="entry name" value="KU"/>
    <property type="match status" value="2"/>
</dbReference>